<gene>
    <name evidence="1" type="ORF">HCBG_07697</name>
</gene>
<dbReference type="VEuPathDB" id="FungiDB:I7I50_04412"/>
<reference evidence="1" key="1">
    <citation type="submission" date="2009-02" db="EMBL/GenBank/DDBJ databases">
        <title>The Genome Sequence of Ajellomyces capsulatus strain G186AR.</title>
        <authorList>
            <consortium name="The Broad Institute Genome Sequencing Platform"/>
            <person name="Champion M."/>
            <person name="Cuomo C."/>
            <person name="Ma L.-J."/>
            <person name="Henn M.R."/>
            <person name="Sil A."/>
            <person name="Goldman B."/>
            <person name="Young S.K."/>
            <person name="Kodira C.D."/>
            <person name="Zeng Q."/>
            <person name="Koehrsen M."/>
            <person name="Alvarado L."/>
            <person name="Berlin A."/>
            <person name="Borenstein D."/>
            <person name="Chen Z."/>
            <person name="Engels R."/>
            <person name="Freedman E."/>
            <person name="Gellesch M."/>
            <person name="Goldberg J."/>
            <person name="Griggs A."/>
            <person name="Gujja S."/>
            <person name="Heiman D."/>
            <person name="Hepburn T."/>
            <person name="Howarth C."/>
            <person name="Jen D."/>
            <person name="Larson L."/>
            <person name="Lewis B."/>
            <person name="Mehta T."/>
            <person name="Park D."/>
            <person name="Pearson M."/>
            <person name="Roberts A."/>
            <person name="Saif S."/>
            <person name="Shea T."/>
            <person name="Shenoy N."/>
            <person name="Sisk P."/>
            <person name="Stolte C."/>
            <person name="Sykes S."/>
            <person name="Walk T."/>
            <person name="White J."/>
            <person name="Yandava C."/>
            <person name="Klein B."/>
            <person name="McEwen J.G."/>
            <person name="Puccia R."/>
            <person name="Goldman G.H."/>
            <person name="Felipe M.S."/>
            <person name="Nino-Vega G."/>
            <person name="San-Blas G."/>
            <person name="Taylor J."/>
            <person name="Mendoza L."/>
            <person name="Galagan J."/>
            <person name="Nusbaum C."/>
            <person name="Birren B."/>
        </authorList>
    </citation>
    <scope>NUCLEOTIDE SEQUENCE</scope>
    <source>
        <strain evidence="1">G186AR</strain>
    </source>
</reference>
<dbReference type="Proteomes" id="UP000001631">
    <property type="component" value="Unassembled WGS sequence"/>
</dbReference>
<dbReference type="AlphaFoldDB" id="C0NXQ3"/>
<keyword evidence="2" id="KW-1185">Reference proteome</keyword>
<sequence>MASPGALIRCSAVLEIFHFMGNVNHSFTPTPAPLYWPPLSCKGSEHASLQPLFFLYQLTINQANTGTVYSPFIYCCKHVDFELLVYSSRRYQFSFTPSTAFSSLINAPDSHQIIETVSFFCYRVTDERAYLIETCQRSSQIPSSILSSSLTSSLSSGCVTINILGNYRESYDQSPPNPTKSISNTEFYLKGDIAFIPGSVLLSPWKSAWESRLVLIKI</sequence>
<dbReference type="HOGENOM" id="CLU_1266569_0_0_1"/>
<protein>
    <submittedName>
        <fullName evidence="1">Uncharacterized protein</fullName>
    </submittedName>
</protein>
<evidence type="ECO:0000313" key="1">
    <source>
        <dbReference type="EMBL" id="EEH03571.1"/>
    </source>
</evidence>
<organism evidence="1 2">
    <name type="scientific">Ajellomyces capsulatus (strain G186AR / H82 / ATCC MYA-2454 / RMSCC 2432)</name>
    <name type="common">Darling's disease fungus</name>
    <name type="synonym">Histoplasma capsulatum</name>
    <dbReference type="NCBI Taxonomy" id="447093"/>
    <lineage>
        <taxon>Eukaryota</taxon>
        <taxon>Fungi</taxon>
        <taxon>Dikarya</taxon>
        <taxon>Ascomycota</taxon>
        <taxon>Pezizomycotina</taxon>
        <taxon>Eurotiomycetes</taxon>
        <taxon>Eurotiomycetidae</taxon>
        <taxon>Onygenales</taxon>
        <taxon>Ajellomycetaceae</taxon>
        <taxon>Histoplasma</taxon>
    </lineage>
</organism>
<name>C0NXQ3_AJECG</name>
<dbReference type="GeneID" id="69040713"/>
<proteinExistence type="predicted"/>
<evidence type="ECO:0000313" key="2">
    <source>
        <dbReference type="Proteomes" id="UP000001631"/>
    </source>
</evidence>
<dbReference type="InParanoid" id="C0NXQ3"/>
<dbReference type="RefSeq" id="XP_045284052.1">
    <property type="nucleotide sequence ID" value="XM_045434746.1"/>
</dbReference>
<accession>C0NXQ3</accession>
<dbReference type="EMBL" id="GG663376">
    <property type="protein sequence ID" value="EEH03571.1"/>
    <property type="molecule type" value="Genomic_DNA"/>
</dbReference>